<gene>
    <name evidence="4" type="ORF">OE647_07125</name>
</gene>
<organism evidence="4 5">
    <name type="scientific">Albidovulum sediminicola</name>
    <dbReference type="NCBI Taxonomy" id="2984331"/>
    <lineage>
        <taxon>Bacteria</taxon>
        <taxon>Pseudomonadati</taxon>
        <taxon>Pseudomonadota</taxon>
        <taxon>Alphaproteobacteria</taxon>
        <taxon>Rhodobacterales</taxon>
        <taxon>Paracoccaceae</taxon>
        <taxon>Albidovulum</taxon>
    </lineage>
</organism>
<dbReference type="InterPro" id="IPR025493">
    <property type="entry name" value="DUF4384"/>
</dbReference>
<proteinExistence type="predicted"/>
<reference evidence="4 5" key="1">
    <citation type="submission" date="2022-10" db="EMBL/GenBank/DDBJ databases">
        <title>Defluviimonas sp. nov., isolated from ocean surface water.</title>
        <authorList>
            <person name="He W."/>
            <person name="Wang L."/>
            <person name="Zhang D.-F."/>
        </authorList>
    </citation>
    <scope>NUCLEOTIDE SEQUENCE [LARGE SCALE GENOMIC DNA]</scope>
    <source>
        <strain evidence="4 5">WL0075</strain>
    </source>
</reference>
<accession>A0ABT2Z192</accession>
<feature type="signal peptide" evidence="2">
    <location>
        <begin position="1"/>
        <end position="19"/>
    </location>
</feature>
<dbReference type="Proteomes" id="UP001652503">
    <property type="component" value="Unassembled WGS sequence"/>
</dbReference>
<evidence type="ECO:0000313" key="5">
    <source>
        <dbReference type="Proteomes" id="UP001652503"/>
    </source>
</evidence>
<feature type="chain" id="PRO_5046706650" evidence="2">
    <location>
        <begin position="20"/>
        <end position="451"/>
    </location>
</feature>
<name>A0ABT2Z192_9RHOB</name>
<protein>
    <submittedName>
        <fullName evidence="4">DUF4384 domain-containing protein</fullName>
    </submittedName>
</protein>
<comment type="caution">
    <text evidence="4">The sequence shown here is derived from an EMBL/GenBank/DDBJ whole genome shotgun (WGS) entry which is preliminary data.</text>
</comment>
<feature type="compositionally biased region" description="Low complexity" evidence="1">
    <location>
        <begin position="126"/>
        <end position="142"/>
    </location>
</feature>
<dbReference type="EMBL" id="JAOWLA010000005">
    <property type="protein sequence ID" value="MCV2864511.1"/>
    <property type="molecule type" value="Genomic_DNA"/>
</dbReference>
<dbReference type="Pfam" id="PF14326">
    <property type="entry name" value="DUF4384"/>
    <property type="match status" value="1"/>
</dbReference>
<keyword evidence="2" id="KW-0732">Signal</keyword>
<dbReference type="RefSeq" id="WP_263721025.1">
    <property type="nucleotide sequence ID" value="NZ_JAOWLA010000005.1"/>
</dbReference>
<evidence type="ECO:0000256" key="2">
    <source>
        <dbReference type="SAM" id="SignalP"/>
    </source>
</evidence>
<evidence type="ECO:0000313" key="4">
    <source>
        <dbReference type="EMBL" id="MCV2864511.1"/>
    </source>
</evidence>
<keyword evidence="5" id="KW-1185">Reference proteome</keyword>
<feature type="domain" description="DUF4384" evidence="3">
    <location>
        <begin position="320"/>
        <end position="400"/>
    </location>
</feature>
<evidence type="ECO:0000259" key="3">
    <source>
        <dbReference type="Pfam" id="PF14326"/>
    </source>
</evidence>
<evidence type="ECO:0000256" key="1">
    <source>
        <dbReference type="SAM" id="MobiDB-lite"/>
    </source>
</evidence>
<feature type="region of interest" description="Disordered" evidence="1">
    <location>
        <begin position="126"/>
        <end position="172"/>
    </location>
</feature>
<sequence length="451" mass="46111">MRAPAVWLAGGTASLALHAAAVLMLPGLWAPQPVEDQPMPEAKLEMTTYEVAHADAVPKTAEGEAAAQTAATGVMARQDAVPVVRAEPAALEPSRASAAPAAAARLAAVAAPAAMAPTPAPPAPTLAAAPVAGPAATTVPSPGDRTQTVAPEAATVPPSAPSAERAAPSDLPGERATAALAWSGGEDATVDPVSLAAIQSFMRPGDTAASQSNAGDARDAIGELLAAVPCARLQAAFIPETGVLELRGHVPEDGLRDPVLEALRAQMGGAIPVTDNVLVLPRPQCGALSGIAEAGLPQSTDQDTDERLVGENAQARDYGYAEGERLTFDLVTPDYPAFVYVDFFDADGNVVHLVPSDYAALTRLEPASRLVVGGDNGAAAFRITVGPPFGQEIAVAFAASARLSDQPRPIVEPAGPYLVWLKSAVAEARAADPDFKGEWVYFFISTTPASN</sequence>